<feature type="transmembrane region" description="Helical" evidence="1">
    <location>
        <begin position="391"/>
        <end position="414"/>
    </location>
</feature>
<feature type="transmembrane region" description="Helical" evidence="1">
    <location>
        <begin position="331"/>
        <end position="352"/>
    </location>
</feature>
<keyword evidence="1" id="KW-0472">Membrane</keyword>
<reference evidence="3" key="1">
    <citation type="submission" date="2025-08" db="UniProtKB">
        <authorList>
            <consortium name="RefSeq"/>
        </authorList>
    </citation>
    <scope>IDENTIFICATION</scope>
    <source>
        <strain evidence="3">11010-0011.00</strain>
        <tissue evidence="3">Whole body</tissue>
    </source>
</reference>
<accession>A0A6J2U4K7</accession>
<feature type="transmembrane region" description="Helical" evidence="1">
    <location>
        <begin position="21"/>
        <end position="38"/>
    </location>
</feature>
<keyword evidence="1" id="KW-1133">Transmembrane helix</keyword>
<feature type="transmembrane region" description="Helical" evidence="1">
    <location>
        <begin position="107"/>
        <end position="128"/>
    </location>
</feature>
<name>A0A6J2U4K7_DROLE</name>
<dbReference type="RefSeq" id="XP_030382072.1">
    <property type="nucleotide sequence ID" value="XM_030526212.1"/>
</dbReference>
<proteinExistence type="predicted"/>
<dbReference type="AlphaFoldDB" id="A0A6J2U4K7"/>
<evidence type="ECO:0000256" key="1">
    <source>
        <dbReference type="SAM" id="Phobius"/>
    </source>
</evidence>
<evidence type="ECO:0000313" key="2">
    <source>
        <dbReference type="Proteomes" id="UP000504634"/>
    </source>
</evidence>
<protein>
    <submittedName>
        <fullName evidence="3">Uncharacterized protein LOC115629691</fullName>
    </submittedName>
</protein>
<keyword evidence="2" id="KW-1185">Reference proteome</keyword>
<gene>
    <name evidence="3" type="primary">LOC115629691</name>
</gene>
<feature type="transmembrane region" description="Helical" evidence="1">
    <location>
        <begin position="81"/>
        <end position="101"/>
    </location>
</feature>
<organism evidence="2 3">
    <name type="scientific">Drosophila lebanonensis</name>
    <name type="common">Fruit fly</name>
    <name type="synonym">Scaptodrosophila lebanonensis</name>
    <dbReference type="NCBI Taxonomy" id="7225"/>
    <lineage>
        <taxon>Eukaryota</taxon>
        <taxon>Metazoa</taxon>
        <taxon>Ecdysozoa</taxon>
        <taxon>Arthropoda</taxon>
        <taxon>Hexapoda</taxon>
        <taxon>Insecta</taxon>
        <taxon>Pterygota</taxon>
        <taxon>Neoptera</taxon>
        <taxon>Endopterygota</taxon>
        <taxon>Diptera</taxon>
        <taxon>Brachycera</taxon>
        <taxon>Muscomorpha</taxon>
        <taxon>Ephydroidea</taxon>
        <taxon>Drosophilidae</taxon>
        <taxon>Scaptodrosophila</taxon>
    </lineage>
</organism>
<keyword evidence="1" id="KW-0812">Transmembrane</keyword>
<dbReference type="Proteomes" id="UP000504634">
    <property type="component" value="Unplaced"/>
</dbReference>
<feature type="transmembrane region" description="Helical" evidence="1">
    <location>
        <begin position="302"/>
        <end position="322"/>
    </location>
</feature>
<feature type="transmembrane region" description="Helical" evidence="1">
    <location>
        <begin position="50"/>
        <end position="69"/>
    </location>
</feature>
<dbReference type="GeneID" id="115629691"/>
<feature type="transmembrane region" description="Helical" evidence="1">
    <location>
        <begin position="358"/>
        <end position="379"/>
    </location>
</feature>
<feature type="transmembrane region" description="Helical" evidence="1">
    <location>
        <begin position="167"/>
        <end position="187"/>
    </location>
</feature>
<dbReference type="OrthoDB" id="7916595at2759"/>
<feature type="transmembrane region" description="Helical" evidence="1">
    <location>
        <begin position="277"/>
        <end position="296"/>
    </location>
</feature>
<evidence type="ECO:0000313" key="3">
    <source>
        <dbReference type="RefSeq" id="XP_030382072.1"/>
    </source>
</evidence>
<sequence length="481" mass="55080">MLPLSVSVWERVRGMFCLPDLLVLCCLWECGLSFGYYLKYAFAYDNLWQHWYSLLGGIMAFALALIWTFRKHRKQRYSFDHYYIIFYGLLCQLLSSCFMLSKQLAVSYYFSFIGLGILYIACFSFISLRSSATGVRPARIAFGNAAHACGLCAGFIIFNEFEPQHCGLIGLSVALLLVVGVCLNELLQHLGWHNYKQSPDLVFQLLNEERLVFLPRRAILAQFVDRNDHQLLPSRQWRVLLLGGIVMLLQRCCCIYSPVYLHLMWSATTAYLERAQLYAPFAIYAAGCLLGTLLLLRYTPKLVYMLFGLIFLTLVVALLCIYDDQQSEHCFLFLCFIYTTLGVLSSHALQLLLECTPFLYTELALATSLALQLAVLEGYKYETRVDNQWRALLASSVTALLLTLLAVPLVQWLLPQSASLVDIRNRLLGVRRLPQPDAQSQFWRSNQFLAHDKRSNEFQAIHVAKSRVFQQYPAVSDNEKF</sequence>
<feature type="transmembrane region" description="Helical" evidence="1">
    <location>
        <begin position="140"/>
        <end position="161"/>
    </location>
</feature>